<dbReference type="EMBL" id="CATQJL010000210">
    <property type="protein sequence ID" value="CAJ0596541.1"/>
    <property type="molecule type" value="Genomic_DNA"/>
</dbReference>
<dbReference type="CDD" id="cd02696">
    <property type="entry name" value="MurNAc-LAA"/>
    <property type="match status" value="1"/>
</dbReference>
<evidence type="ECO:0000256" key="2">
    <source>
        <dbReference type="SAM" id="Phobius"/>
    </source>
</evidence>
<evidence type="ECO:0000313" key="4">
    <source>
        <dbReference type="EMBL" id="CAJ0596541.1"/>
    </source>
</evidence>
<keyword evidence="5" id="KW-1185">Reference proteome</keyword>
<evidence type="ECO:0000259" key="3">
    <source>
        <dbReference type="SMART" id="SM00646"/>
    </source>
</evidence>
<keyword evidence="2" id="KW-1133">Transmembrane helix</keyword>
<dbReference type="AlphaFoldDB" id="A0AA36M3P3"/>
<evidence type="ECO:0000256" key="1">
    <source>
        <dbReference type="ARBA" id="ARBA00022801"/>
    </source>
</evidence>
<name>A0AA36M3P3_CYLNA</name>
<gene>
    <name evidence="4" type="ORF">CYNAS_LOCUS8524</name>
</gene>
<dbReference type="SUPFAM" id="SSF48295">
    <property type="entry name" value="TrpR-like"/>
    <property type="match status" value="1"/>
</dbReference>
<keyword evidence="1" id="KW-0378">Hydrolase</keyword>
<dbReference type="Proteomes" id="UP001176961">
    <property type="component" value="Unassembled WGS sequence"/>
</dbReference>
<dbReference type="InterPro" id="IPR010921">
    <property type="entry name" value="Trp_repressor/repl_initiator"/>
</dbReference>
<dbReference type="PANTHER" id="PTHR30404">
    <property type="entry name" value="N-ACETYLMURAMOYL-L-ALANINE AMIDASE"/>
    <property type="match status" value="1"/>
</dbReference>
<dbReference type="SUPFAM" id="SSF53187">
    <property type="entry name" value="Zn-dependent exopeptidases"/>
    <property type="match status" value="1"/>
</dbReference>
<keyword evidence="2" id="KW-0812">Transmembrane</keyword>
<protein>
    <recommendedName>
        <fullName evidence="3">MurNAc-LAA domain-containing protein</fullName>
    </recommendedName>
</protein>
<keyword evidence="2" id="KW-0472">Membrane</keyword>
<reference evidence="4" key="1">
    <citation type="submission" date="2023-07" db="EMBL/GenBank/DDBJ databases">
        <authorList>
            <consortium name="CYATHOMIX"/>
        </authorList>
    </citation>
    <scope>NUCLEOTIDE SEQUENCE</scope>
    <source>
        <strain evidence="4">N/A</strain>
    </source>
</reference>
<comment type="caution">
    <text evidence="4">The sequence shown here is derived from an EMBL/GenBank/DDBJ whole genome shotgun (WGS) entry which is preliminary data.</text>
</comment>
<organism evidence="4 5">
    <name type="scientific">Cylicocyclus nassatus</name>
    <name type="common">Nematode worm</name>
    <dbReference type="NCBI Taxonomy" id="53992"/>
    <lineage>
        <taxon>Eukaryota</taxon>
        <taxon>Metazoa</taxon>
        <taxon>Ecdysozoa</taxon>
        <taxon>Nematoda</taxon>
        <taxon>Chromadorea</taxon>
        <taxon>Rhabditida</taxon>
        <taxon>Rhabditina</taxon>
        <taxon>Rhabditomorpha</taxon>
        <taxon>Strongyloidea</taxon>
        <taxon>Strongylidae</taxon>
        <taxon>Cylicocyclus</taxon>
    </lineage>
</organism>
<dbReference type="GO" id="GO:0009253">
    <property type="term" value="P:peptidoglycan catabolic process"/>
    <property type="evidence" value="ECO:0007669"/>
    <property type="project" value="InterPro"/>
</dbReference>
<dbReference type="SMART" id="SM00646">
    <property type="entry name" value="Ami_3"/>
    <property type="match status" value="1"/>
</dbReference>
<evidence type="ECO:0000313" key="5">
    <source>
        <dbReference type="Proteomes" id="UP001176961"/>
    </source>
</evidence>
<feature type="transmembrane region" description="Helical" evidence="2">
    <location>
        <begin position="12"/>
        <end position="43"/>
    </location>
</feature>
<accession>A0AA36M3P3</accession>
<dbReference type="Gene3D" id="1.10.1750.10">
    <property type="match status" value="1"/>
</dbReference>
<dbReference type="InterPro" id="IPR050695">
    <property type="entry name" value="N-acetylmuramoyl_amidase_3"/>
</dbReference>
<dbReference type="InterPro" id="IPR002508">
    <property type="entry name" value="MurNAc-LAA_cat"/>
</dbReference>
<dbReference type="Pfam" id="PF01520">
    <property type="entry name" value="Amidase_3"/>
    <property type="match status" value="1"/>
</dbReference>
<sequence>MKAWINAHVDKILHALVCYAIMTILVPFVGFDWGVLLTVLVAIGKETYDLQDYGLFSWGDVVADLVGIDNGHGSDTPGKCSPDGLFQEWKYTREIAQMVVRCLVDQDIDARLLTPEKYDVSLKARVARANDVCLKYGKNNVILISVHVDAAGADGKWHNAGGWSAYTSKGKTRSDEIAEFLYKAADTSLVKYAELMQEGKKTNLYSKSQTVLRKDQTDGDSDKEENFYILKNSLCPAVLTENLFQDSSEDVKFLLSEEGRVAIVRLHKILRTTADVCNVSSDDIIDGSRKEDVVTARTICVFWCSAAGFSVESLVQCTEVNNAYSINAVKARIEEYWVDRFAFHMLCREVGKRLLEYAHSIDEDFDMELPLRRIAKVTGKY</sequence>
<dbReference type="GO" id="GO:0008745">
    <property type="term" value="F:N-acetylmuramoyl-L-alanine amidase activity"/>
    <property type="evidence" value="ECO:0007669"/>
    <property type="project" value="InterPro"/>
</dbReference>
<dbReference type="Gene3D" id="3.40.630.40">
    <property type="entry name" value="Zn-dependent exopeptidases"/>
    <property type="match status" value="1"/>
</dbReference>
<feature type="domain" description="MurNAc-LAA" evidence="3">
    <location>
        <begin position="121"/>
        <end position="271"/>
    </location>
</feature>
<dbReference type="GO" id="GO:0043565">
    <property type="term" value="F:sequence-specific DNA binding"/>
    <property type="evidence" value="ECO:0007669"/>
    <property type="project" value="InterPro"/>
</dbReference>
<proteinExistence type="predicted"/>
<dbReference type="PANTHER" id="PTHR30404:SF0">
    <property type="entry name" value="N-ACETYLMURAMOYL-L-ALANINE AMIDASE AMIC"/>
    <property type="match status" value="1"/>
</dbReference>